<protein>
    <submittedName>
        <fullName evidence="2">DUF4065 domain-containing protein</fullName>
    </submittedName>
</protein>
<dbReference type="Proteomes" id="UP001164733">
    <property type="component" value="Plasmid pCF009-c"/>
</dbReference>
<dbReference type="InterPro" id="IPR032758">
    <property type="entry name" value="MqsA/HigA-2"/>
</dbReference>
<evidence type="ECO:0000313" key="2">
    <source>
        <dbReference type="EMBL" id="WAG63354.1"/>
    </source>
</evidence>
<dbReference type="Pfam" id="PF15731">
    <property type="entry name" value="MqsA_antitoxin"/>
    <property type="match status" value="1"/>
</dbReference>
<dbReference type="NCBIfam" id="TIGR03830">
    <property type="entry name" value="CxxCG_CxxCG_HTH"/>
    <property type="match status" value="1"/>
</dbReference>
<dbReference type="RefSeq" id="WP_216127010.1">
    <property type="nucleotide sequence ID" value="NZ_CP086242.1"/>
</dbReference>
<dbReference type="AlphaFoldDB" id="A0AA47IAD0"/>
<gene>
    <name evidence="2" type="ORF">LL038_25465</name>
</gene>
<dbReference type="Pfam" id="PF13274">
    <property type="entry name" value="SocA_Panacea"/>
    <property type="match status" value="1"/>
</dbReference>
<reference evidence="2" key="1">
    <citation type="submission" date="2021-11" db="EMBL/GenBank/DDBJ databases">
        <title>Clostridia strains as spoilage organisms.</title>
        <authorList>
            <person name="Wambui J."/>
            <person name="Stevens M.J.A."/>
            <person name="Stephan R."/>
        </authorList>
    </citation>
    <scope>NUCLEOTIDE SEQUENCE</scope>
    <source>
        <strain evidence="2">CF009</strain>
        <plasmid evidence="2">pCF009-c</plasmid>
    </source>
</reference>
<dbReference type="InterPro" id="IPR001387">
    <property type="entry name" value="Cro/C1-type_HTH"/>
</dbReference>
<evidence type="ECO:0000259" key="1">
    <source>
        <dbReference type="PROSITE" id="PS50943"/>
    </source>
</evidence>
<dbReference type="InterPro" id="IPR022452">
    <property type="entry name" value="MqsA"/>
</dbReference>
<accession>A0AA47IAD0</accession>
<organism evidence="2 3">
    <name type="scientific">Clostridium estertheticum</name>
    <dbReference type="NCBI Taxonomy" id="238834"/>
    <lineage>
        <taxon>Bacteria</taxon>
        <taxon>Bacillati</taxon>
        <taxon>Bacillota</taxon>
        <taxon>Clostridia</taxon>
        <taxon>Eubacteriales</taxon>
        <taxon>Clostridiaceae</taxon>
        <taxon>Clostridium</taxon>
    </lineage>
</organism>
<dbReference type="CDD" id="cd00093">
    <property type="entry name" value="HTH_XRE"/>
    <property type="match status" value="1"/>
</dbReference>
<evidence type="ECO:0000313" key="3">
    <source>
        <dbReference type="Proteomes" id="UP001164733"/>
    </source>
</evidence>
<proteinExistence type="predicted"/>
<geneLocation type="plasmid" evidence="2 3">
    <name>pCF009-c</name>
</geneLocation>
<sequence>MKNIFCTNCNEKVNYSIRKNIIQKYKGQSVNIEENIATCDVCGKDIFVIDIENDNLKRLYAKYGELTGTITSEEVIKFREKYNLSQRELVSLLGWGKMTINRYERGALPSKSHSDILKDIITSEEKFKQKVTEAYESTRINEKNYNKITSYFQSSKKNMVKSLLESELKHDEDILNGFRKFEIERVENLISYIADKVDNLYKTSLNKYLWFIDFENFKENVRSITGLRYVKQQYGPVIEKKGYEEIINLLDDKFYKEETEDNYNNSITTKLKSKKNYDMSIYDQEEMDVIDAVIKRFKDISCSKISDESHKESGWIKNDTDNIISYDYAEELKMEF</sequence>
<feature type="domain" description="HTH cro/C1-type" evidence="1">
    <location>
        <begin position="75"/>
        <end position="106"/>
    </location>
</feature>
<dbReference type="EMBL" id="CP086242">
    <property type="protein sequence ID" value="WAG63354.1"/>
    <property type="molecule type" value="Genomic_DNA"/>
</dbReference>
<keyword evidence="2" id="KW-0614">Plasmid</keyword>
<dbReference type="PROSITE" id="PS50943">
    <property type="entry name" value="HTH_CROC1"/>
    <property type="match status" value="1"/>
</dbReference>
<name>A0AA47IAD0_9CLOT</name>
<dbReference type="InterPro" id="IPR025272">
    <property type="entry name" value="SocA_Panacea"/>
</dbReference>